<dbReference type="EMBL" id="ML978069">
    <property type="protein sequence ID" value="KAF2015441.1"/>
    <property type="molecule type" value="Genomic_DNA"/>
</dbReference>
<evidence type="ECO:0000256" key="6">
    <source>
        <dbReference type="ARBA" id="ARBA00023187"/>
    </source>
</evidence>
<feature type="compositionally biased region" description="Polar residues" evidence="8">
    <location>
        <begin position="244"/>
        <end position="254"/>
    </location>
</feature>
<evidence type="ECO:0000256" key="5">
    <source>
        <dbReference type="ARBA" id="ARBA00023163"/>
    </source>
</evidence>
<comment type="subcellular location">
    <subcellularLocation>
        <location evidence="1">Nucleus</location>
    </subcellularLocation>
</comment>
<keyword evidence="11" id="KW-1185">Reference proteome</keyword>
<evidence type="ECO:0000256" key="2">
    <source>
        <dbReference type="ARBA" id="ARBA00010386"/>
    </source>
</evidence>
<dbReference type="InterPro" id="IPR039853">
    <property type="entry name" value="Pinin"/>
</dbReference>
<keyword evidence="5" id="KW-0804">Transcription</keyword>
<evidence type="ECO:0000313" key="10">
    <source>
        <dbReference type="EMBL" id="KAF2015441.1"/>
    </source>
</evidence>
<dbReference type="PANTHER" id="PTHR12707:SF0">
    <property type="entry name" value="PININ"/>
    <property type="match status" value="1"/>
</dbReference>
<dbReference type="RefSeq" id="XP_033383780.1">
    <property type="nucleotide sequence ID" value="XM_033527797.1"/>
</dbReference>
<evidence type="ECO:0000313" key="11">
    <source>
        <dbReference type="Proteomes" id="UP000799778"/>
    </source>
</evidence>
<feature type="compositionally biased region" description="Basic and acidic residues" evidence="8">
    <location>
        <begin position="142"/>
        <end position="169"/>
    </location>
</feature>
<evidence type="ECO:0000256" key="7">
    <source>
        <dbReference type="ARBA" id="ARBA00023242"/>
    </source>
</evidence>
<dbReference type="AlphaFoldDB" id="A0A6A5XRR6"/>
<evidence type="ECO:0000256" key="4">
    <source>
        <dbReference type="ARBA" id="ARBA00023015"/>
    </source>
</evidence>
<feature type="compositionally biased region" description="Basic and acidic residues" evidence="8">
    <location>
        <begin position="259"/>
        <end position="273"/>
    </location>
</feature>
<dbReference type="GO" id="GO:0008380">
    <property type="term" value="P:RNA splicing"/>
    <property type="evidence" value="ECO:0007669"/>
    <property type="project" value="UniProtKB-KW"/>
</dbReference>
<dbReference type="GeneID" id="54285194"/>
<evidence type="ECO:0000256" key="3">
    <source>
        <dbReference type="ARBA" id="ARBA00022664"/>
    </source>
</evidence>
<keyword evidence="3" id="KW-0507">mRNA processing</keyword>
<dbReference type="GO" id="GO:0006397">
    <property type="term" value="P:mRNA processing"/>
    <property type="evidence" value="ECO:0007669"/>
    <property type="project" value="UniProtKB-KW"/>
</dbReference>
<keyword evidence="6" id="KW-0508">mRNA splicing</keyword>
<accession>A0A6A5XRR6</accession>
<dbReference type="Pfam" id="PF04696">
    <property type="entry name" value="Pinin_SDK_memA"/>
    <property type="match status" value="1"/>
</dbReference>
<proteinExistence type="inferred from homology"/>
<feature type="compositionally biased region" description="Basic and acidic residues" evidence="8">
    <location>
        <begin position="101"/>
        <end position="125"/>
    </location>
</feature>
<protein>
    <recommendedName>
        <fullName evidence="9">Pinin/SDK/MemA protein domain-containing protein</fullName>
    </recommendedName>
</protein>
<feature type="compositionally biased region" description="Basic and acidic residues" evidence="8">
    <location>
        <begin position="72"/>
        <end position="82"/>
    </location>
</feature>
<gene>
    <name evidence="10" type="ORF">BU24DRAFT_421743</name>
</gene>
<feature type="domain" description="Pinin/SDK/MemA protein" evidence="9">
    <location>
        <begin position="74"/>
        <end position="188"/>
    </location>
</feature>
<reference evidence="10" key="1">
    <citation type="journal article" date="2020" name="Stud. Mycol.">
        <title>101 Dothideomycetes genomes: a test case for predicting lifestyles and emergence of pathogens.</title>
        <authorList>
            <person name="Haridas S."/>
            <person name="Albert R."/>
            <person name="Binder M."/>
            <person name="Bloem J."/>
            <person name="Labutti K."/>
            <person name="Salamov A."/>
            <person name="Andreopoulos B."/>
            <person name="Baker S."/>
            <person name="Barry K."/>
            <person name="Bills G."/>
            <person name="Bluhm B."/>
            <person name="Cannon C."/>
            <person name="Castanera R."/>
            <person name="Culley D."/>
            <person name="Daum C."/>
            <person name="Ezra D."/>
            <person name="Gonzalez J."/>
            <person name="Henrissat B."/>
            <person name="Kuo A."/>
            <person name="Liang C."/>
            <person name="Lipzen A."/>
            <person name="Lutzoni F."/>
            <person name="Magnuson J."/>
            <person name="Mondo S."/>
            <person name="Nolan M."/>
            <person name="Ohm R."/>
            <person name="Pangilinan J."/>
            <person name="Park H.-J."/>
            <person name="Ramirez L."/>
            <person name="Alfaro M."/>
            <person name="Sun H."/>
            <person name="Tritt A."/>
            <person name="Yoshinaga Y."/>
            <person name="Zwiers L.-H."/>
            <person name="Turgeon B."/>
            <person name="Goodwin S."/>
            <person name="Spatafora J."/>
            <person name="Crous P."/>
            <person name="Grigoriev I."/>
        </authorList>
    </citation>
    <scope>NUCLEOTIDE SEQUENCE</scope>
    <source>
        <strain evidence="10">CBS 175.79</strain>
    </source>
</reference>
<feature type="compositionally biased region" description="Acidic residues" evidence="8">
    <location>
        <begin position="308"/>
        <end position="324"/>
    </location>
</feature>
<evidence type="ECO:0000256" key="8">
    <source>
        <dbReference type="SAM" id="MobiDB-lite"/>
    </source>
</evidence>
<keyword evidence="7" id="KW-0539">Nucleus</keyword>
<sequence length="324" mass="36788">MDTTIASAVVLPEPESESPPPPASPSGTHKRRQSSISEQDPKRQRLNSIDQPPHADRRDSITTKPSNAPPTGRRERGRERRLFGAALGALSHNTGSAVQKRRSEIEKRQKAQREIDEQENDLKRQERLKFIRVQRQKEQATFEKESTRLRHENLRHTARFLRTETEPHLYYKPWETTPEEDQRIEQQIAEAEQLIRREQGELNGEPNAQGNEDGEQIRTTHSSERDADAEPSDGKIVHPITPQHLPQPTTNGGTQDEGPDPKDPERRADHAEELMDEAVNGDQVASSHEADVPAQEAMDEDAHKDLMDENGEEMVEATEDTVIY</sequence>
<feature type="compositionally biased region" description="Basic and acidic residues" evidence="8">
    <location>
        <begin position="215"/>
        <end position="236"/>
    </location>
</feature>
<dbReference type="GO" id="GO:0071013">
    <property type="term" value="C:catalytic step 2 spliceosome"/>
    <property type="evidence" value="ECO:0007669"/>
    <property type="project" value="TreeGrafter"/>
</dbReference>
<dbReference type="OrthoDB" id="330772at2759"/>
<dbReference type="Proteomes" id="UP000799778">
    <property type="component" value="Unassembled WGS sequence"/>
</dbReference>
<feature type="region of interest" description="Disordered" evidence="8">
    <location>
        <begin position="1"/>
        <end position="125"/>
    </location>
</feature>
<evidence type="ECO:0000256" key="1">
    <source>
        <dbReference type="ARBA" id="ARBA00004123"/>
    </source>
</evidence>
<keyword evidence="4" id="KW-0805">Transcription regulation</keyword>
<dbReference type="PANTHER" id="PTHR12707">
    <property type="entry name" value="PINN"/>
    <property type="match status" value="1"/>
</dbReference>
<evidence type="ECO:0000259" key="9">
    <source>
        <dbReference type="Pfam" id="PF04696"/>
    </source>
</evidence>
<comment type="similarity">
    <text evidence="2">Belongs to the pinin family.</text>
</comment>
<dbReference type="InterPro" id="IPR006786">
    <property type="entry name" value="Pinin_SDK_MemA"/>
</dbReference>
<name>A0A6A5XRR6_9PLEO</name>
<organism evidence="10 11">
    <name type="scientific">Aaosphaeria arxii CBS 175.79</name>
    <dbReference type="NCBI Taxonomy" id="1450172"/>
    <lineage>
        <taxon>Eukaryota</taxon>
        <taxon>Fungi</taxon>
        <taxon>Dikarya</taxon>
        <taxon>Ascomycota</taxon>
        <taxon>Pezizomycotina</taxon>
        <taxon>Dothideomycetes</taxon>
        <taxon>Pleosporomycetidae</taxon>
        <taxon>Pleosporales</taxon>
        <taxon>Pleosporales incertae sedis</taxon>
        <taxon>Aaosphaeria</taxon>
    </lineage>
</organism>
<feature type="region of interest" description="Disordered" evidence="8">
    <location>
        <begin position="142"/>
        <end position="324"/>
    </location>
</feature>